<dbReference type="Pfam" id="PF00675">
    <property type="entry name" value="Peptidase_M16"/>
    <property type="match status" value="1"/>
</dbReference>
<dbReference type="Gene3D" id="3.30.830.10">
    <property type="entry name" value="Metalloenzyme, LuxS/M16 peptidase-like"/>
    <property type="match status" value="2"/>
</dbReference>
<dbReference type="PATRIC" id="fig|1398.25.peg.3015"/>
<dbReference type="GO" id="GO:0046872">
    <property type="term" value="F:metal ion binding"/>
    <property type="evidence" value="ECO:0007669"/>
    <property type="project" value="InterPro"/>
</dbReference>
<evidence type="ECO:0000259" key="2">
    <source>
        <dbReference type="Pfam" id="PF00675"/>
    </source>
</evidence>
<dbReference type="PANTHER" id="PTHR11851:SF49">
    <property type="entry name" value="MITOCHONDRIAL-PROCESSING PEPTIDASE SUBUNIT ALPHA"/>
    <property type="match status" value="1"/>
</dbReference>
<feature type="domain" description="Peptidase M16 N-terminal" evidence="2">
    <location>
        <begin position="10"/>
        <end position="156"/>
    </location>
</feature>
<reference evidence="4 5" key="1">
    <citation type="submission" date="2016-01" db="EMBL/GenBank/DDBJ databases">
        <title>Genome Sequences of Twelve Sporeforming Bacillus Species Isolated from Foods.</title>
        <authorList>
            <person name="Berendsen E.M."/>
            <person name="Wells-Bennik M.H."/>
            <person name="Krawcyk A.O."/>
            <person name="De Jong A."/>
            <person name="Holsappel S."/>
            <person name="Eijlander R.T."/>
            <person name="Kuipers O.P."/>
        </authorList>
    </citation>
    <scope>NUCLEOTIDE SEQUENCE [LARGE SCALE GENOMIC DNA]</scope>
    <source>
        <strain evidence="4 5">B4099</strain>
    </source>
</reference>
<dbReference type="AlphaFoldDB" id="A0A150KIR9"/>
<evidence type="ECO:0000313" key="5">
    <source>
        <dbReference type="Proteomes" id="UP000075304"/>
    </source>
</evidence>
<evidence type="ECO:0000259" key="3">
    <source>
        <dbReference type="Pfam" id="PF05193"/>
    </source>
</evidence>
<dbReference type="Pfam" id="PF05193">
    <property type="entry name" value="Peptidase_M16_C"/>
    <property type="match status" value="1"/>
</dbReference>
<organism evidence="4 5">
    <name type="scientific">Heyndrickxia coagulans</name>
    <name type="common">Weizmannia coagulans</name>
    <dbReference type="NCBI Taxonomy" id="1398"/>
    <lineage>
        <taxon>Bacteria</taxon>
        <taxon>Bacillati</taxon>
        <taxon>Bacillota</taxon>
        <taxon>Bacilli</taxon>
        <taxon>Bacillales</taxon>
        <taxon>Bacillaceae</taxon>
        <taxon>Heyndrickxia</taxon>
    </lineage>
</organism>
<dbReference type="Proteomes" id="UP000075304">
    <property type="component" value="Unassembled WGS sequence"/>
</dbReference>
<gene>
    <name evidence="4" type="ORF">B4099_0904</name>
</gene>
<dbReference type="RefSeq" id="WP_061574143.1">
    <property type="nucleotide sequence ID" value="NZ_JAABON010000018.1"/>
</dbReference>
<proteinExistence type="inferred from homology"/>
<dbReference type="InterPro" id="IPR050361">
    <property type="entry name" value="MPP/UQCRC_Complex"/>
</dbReference>
<accession>A0A150KIR9</accession>
<dbReference type="PANTHER" id="PTHR11851">
    <property type="entry name" value="METALLOPROTEASE"/>
    <property type="match status" value="1"/>
</dbReference>
<dbReference type="SUPFAM" id="SSF63411">
    <property type="entry name" value="LuxS/MPP-like metallohydrolase"/>
    <property type="match status" value="2"/>
</dbReference>
<sequence length="412" mass="47971">MRVLSINNNRIILNKNPNYKTVSVGVFLNMGSKFEQGEESGISHFIEHMLLTSNLKYHKTSTRQIVEDLGGFINAFTTKEFTCIHGKVISEYSEILVEILIDIIKYPAFKQEDIEREKNVILNEIQSFNNNGMHVCQQKLLKNLFKGHPLSNEILGNRDSIRKFNREQLIEYYLETLNREIVICITGDFDEERIIDIINKKDIFNSKKNITPRQFNKVIYSNFNIIKYHSNLGNYISFALPGYSYHEIDTVYLSFLTCILGYGSTSLLNRILRDEMGLIYNLNAYLHTYNEGGALIISTTSNSASNIDRIISIFGEVIERLKNRGLDKKDFDRVHSIIKSQILFKTENPHDIMLELGRNELLGINNNRSIVDYNNLNKTMENLKEITYEYFCDFLKKFFEQPFSYYGLLNEK</sequence>
<comment type="caution">
    <text evidence="4">The sequence shown here is derived from an EMBL/GenBank/DDBJ whole genome shotgun (WGS) entry which is preliminary data.</text>
</comment>
<dbReference type="InterPro" id="IPR011765">
    <property type="entry name" value="Pept_M16_N"/>
</dbReference>
<dbReference type="EMBL" id="LQYI01000006">
    <property type="protein sequence ID" value="KYC73559.1"/>
    <property type="molecule type" value="Genomic_DNA"/>
</dbReference>
<comment type="similarity">
    <text evidence="1">Belongs to the peptidase M16 family.</text>
</comment>
<dbReference type="InterPro" id="IPR011249">
    <property type="entry name" value="Metalloenz_LuxS/M16"/>
</dbReference>
<protein>
    <submittedName>
        <fullName evidence="4">Uncharacterized protein</fullName>
    </submittedName>
</protein>
<feature type="domain" description="Peptidase M16 C-terminal" evidence="3">
    <location>
        <begin position="163"/>
        <end position="334"/>
    </location>
</feature>
<name>A0A150KIR9_HEYCO</name>
<evidence type="ECO:0000313" key="4">
    <source>
        <dbReference type="EMBL" id="KYC73559.1"/>
    </source>
</evidence>
<evidence type="ECO:0000256" key="1">
    <source>
        <dbReference type="ARBA" id="ARBA00007261"/>
    </source>
</evidence>
<dbReference type="InterPro" id="IPR007863">
    <property type="entry name" value="Peptidase_M16_C"/>
</dbReference>